<dbReference type="eggNOG" id="KOG1695">
    <property type="taxonomic scope" value="Eukaryota"/>
</dbReference>
<dbReference type="RefSeq" id="XP_002945626.1">
    <property type="nucleotide sequence ID" value="XM_002945580.1"/>
</dbReference>
<dbReference type="Pfam" id="PF14497">
    <property type="entry name" value="GST_C_3"/>
    <property type="match status" value="1"/>
</dbReference>
<dbReference type="InterPro" id="IPR004046">
    <property type="entry name" value="GST_C"/>
</dbReference>
<keyword evidence="4" id="KW-1185">Reference proteome</keyword>
<dbReference type="InterPro" id="IPR050213">
    <property type="entry name" value="GST_superfamily"/>
</dbReference>
<evidence type="ECO:0008006" key="5">
    <source>
        <dbReference type="Google" id="ProtNLM"/>
    </source>
</evidence>
<feature type="domain" description="GST C-terminal" evidence="2">
    <location>
        <begin position="136"/>
        <end position="269"/>
    </location>
</feature>
<dbReference type="SFLD" id="SFLDS00019">
    <property type="entry name" value="Glutathione_Transferase_(cytos"/>
    <property type="match status" value="1"/>
</dbReference>
<organism evidence="4">
    <name type="scientific">Volvox carteri f. nagariensis</name>
    <dbReference type="NCBI Taxonomy" id="3068"/>
    <lineage>
        <taxon>Eukaryota</taxon>
        <taxon>Viridiplantae</taxon>
        <taxon>Chlorophyta</taxon>
        <taxon>core chlorophytes</taxon>
        <taxon>Chlorophyceae</taxon>
        <taxon>CS clade</taxon>
        <taxon>Chlamydomonadales</taxon>
        <taxon>Volvocaceae</taxon>
        <taxon>Volvox</taxon>
    </lineage>
</organism>
<dbReference type="STRING" id="3068.D8TGZ4"/>
<dbReference type="FunCoup" id="D8TGZ4">
    <property type="interactions" value="1022"/>
</dbReference>
<name>D8TGZ4_VOLCA</name>
<dbReference type="Gene3D" id="3.40.30.10">
    <property type="entry name" value="Glutaredoxin"/>
    <property type="match status" value="1"/>
</dbReference>
<dbReference type="KEGG" id="vcn:VOLCADRAFT_102603"/>
<dbReference type="SUPFAM" id="SSF47616">
    <property type="entry name" value="GST C-terminal domain-like"/>
    <property type="match status" value="1"/>
</dbReference>
<evidence type="ECO:0000259" key="1">
    <source>
        <dbReference type="PROSITE" id="PS50404"/>
    </source>
</evidence>
<dbReference type="GeneID" id="9621361"/>
<proteinExistence type="predicted"/>
<dbReference type="InterPro" id="IPR010987">
    <property type="entry name" value="Glutathione-S-Trfase_C-like"/>
</dbReference>
<dbReference type="Pfam" id="PF02798">
    <property type="entry name" value="GST_N"/>
    <property type="match status" value="1"/>
</dbReference>
<feature type="domain" description="GST N-terminal" evidence="1">
    <location>
        <begin position="56"/>
        <end position="134"/>
    </location>
</feature>
<dbReference type="AlphaFoldDB" id="D8TGZ4"/>
<dbReference type="PROSITE" id="PS50404">
    <property type="entry name" value="GST_NTER"/>
    <property type="match status" value="1"/>
</dbReference>
<dbReference type="OrthoDB" id="414243at2759"/>
<dbReference type="GO" id="GO:0004364">
    <property type="term" value="F:glutathione transferase activity"/>
    <property type="evidence" value="ECO:0007669"/>
    <property type="project" value="TreeGrafter"/>
</dbReference>
<dbReference type="PANTHER" id="PTHR11571">
    <property type="entry name" value="GLUTATHIONE S-TRANSFERASE"/>
    <property type="match status" value="1"/>
</dbReference>
<dbReference type="Proteomes" id="UP000001058">
    <property type="component" value="Unassembled WGS sequence"/>
</dbReference>
<evidence type="ECO:0000313" key="3">
    <source>
        <dbReference type="EMBL" id="EFJ52621.1"/>
    </source>
</evidence>
<dbReference type="PROSITE" id="PS50405">
    <property type="entry name" value="GST_CTER"/>
    <property type="match status" value="1"/>
</dbReference>
<dbReference type="CDD" id="cd03192">
    <property type="entry name" value="GST_C_Sigma_like"/>
    <property type="match status" value="1"/>
</dbReference>
<dbReference type="InParanoid" id="D8TGZ4"/>
<dbReference type="EMBL" id="GL378323">
    <property type="protein sequence ID" value="EFJ52621.1"/>
    <property type="molecule type" value="Genomic_DNA"/>
</dbReference>
<reference evidence="3 4" key="1">
    <citation type="journal article" date="2010" name="Science">
        <title>Genomic analysis of organismal complexity in the multicellular green alga Volvox carteri.</title>
        <authorList>
            <person name="Prochnik S.E."/>
            <person name="Umen J."/>
            <person name="Nedelcu A.M."/>
            <person name="Hallmann A."/>
            <person name="Miller S.M."/>
            <person name="Nishii I."/>
            <person name="Ferris P."/>
            <person name="Kuo A."/>
            <person name="Mitros T."/>
            <person name="Fritz-Laylin L.K."/>
            <person name="Hellsten U."/>
            <person name="Chapman J."/>
            <person name="Simakov O."/>
            <person name="Rensing S.A."/>
            <person name="Terry A."/>
            <person name="Pangilinan J."/>
            <person name="Kapitonov V."/>
            <person name="Jurka J."/>
            <person name="Salamov A."/>
            <person name="Shapiro H."/>
            <person name="Schmutz J."/>
            <person name="Grimwood J."/>
            <person name="Lindquist E."/>
            <person name="Lucas S."/>
            <person name="Grigoriev I.V."/>
            <person name="Schmitt R."/>
            <person name="Kirk D."/>
            <person name="Rokhsar D.S."/>
        </authorList>
    </citation>
    <scope>NUCLEOTIDE SEQUENCE [LARGE SCALE GENOMIC DNA]</scope>
    <source>
        <strain evidence="4">f. Nagariensis / Eve</strain>
    </source>
</reference>
<dbReference type="CDD" id="cd03039">
    <property type="entry name" value="GST_N_Sigma_like"/>
    <property type="match status" value="1"/>
</dbReference>
<dbReference type="SFLD" id="SFLDG00363">
    <property type="entry name" value="AMPS_(cytGST):_Alpha-__Mu-__Pi"/>
    <property type="match status" value="1"/>
</dbReference>
<dbReference type="SFLD" id="SFLDG01205">
    <property type="entry name" value="AMPS.1"/>
    <property type="match status" value="1"/>
</dbReference>
<evidence type="ECO:0000313" key="4">
    <source>
        <dbReference type="Proteomes" id="UP000001058"/>
    </source>
</evidence>
<evidence type="ECO:0000259" key="2">
    <source>
        <dbReference type="PROSITE" id="PS50405"/>
    </source>
</evidence>
<dbReference type="InterPro" id="IPR036249">
    <property type="entry name" value="Thioredoxin-like_sf"/>
</dbReference>
<sequence>MLFATSVKSLRVFSNQPAPTLSYLTRPCKVPSPFRPNRVASVTNRKIITEARLSEMPLKLHYFGLPGRAETSRICLTIGKVPYEDVIYEFKTWQEHKAKMPFGQVPVLELEDGKMLAQSGAIERYVAKLAGLYPDDPLQAALADQAAFQMSDILELFTPTFQMSPEEKVKARQEILATKGKEKMLYLSKLLETSGEYVAGDKLSYGDIVIFATLSNLVSGFMDGVPKDLLDEYPVLKAFRNKIASIPAVKEHYEKHGEGYRAAFKPDAA</sequence>
<dbReference type="PANTHER" id="PTHR11571:SF150">
    <property type="entry name" value="GLUTATHIONE S-TRANSFERASE"/>
    <property type="match status" value="1"/>
</dbReference>
<dbReference type="InterPro" id="IPR036282">
    <property type="entry name" value="Glutathione-S-Trfase_C_sf"/>
</dbReference>
<accession>D8TGZ4</accession>
<dbReference type="GO" id="GO:0006749">
    <property type="term" value="P:glutathione metabolic process"/>
    <property type="evidence" value="ECO:0007669"/>
    <property type="project" value="TreeGrafter"/>
</dbReference>
<dbReference type="InterPro" id="IPR040079">
    <property type="entry name" value="Glutathione_S-Trfase"/>
</dbReference>
<gene>
    <name evidence="3" type="ORF">VOLCADRAFT_102603</name>
</gene>
<protein>
    <recommendedName>
        <fullName evidence="5">Glutathione S-transferase</fullName>
    </recommendedName>
</protein>
<dbReference type="Gene3D" id="1.20.1050.10">
    <property type="match status" value="1"/>
</dbReference>
<dbReference type="InterPro" id="IPR004045">
    <property type="entry name" value="Glutathione_S-Trfase_N"/>
</dbReference>
<dbReference type="SUPFAM" id="SSF52833">
    <property type="entry name" value="Thioredoxin-like"/>
    <property type="match status" value="1"/>
</dbReference>